<dbReference type="GO" id="GO:0032040">
    <property type="term" value="C:small-subunit processome"/>
    <property type="evidence" value="ECO:0007669"/>
    <property type="project" value="TreeGrafter"/>
</dbReference>
<dbReference type="PANTHER" id="PTHR23271">
    <property type="entry name" value="HEPATOCELLULAR CARCINOMA-ASSOCIATED ANTIGEN 66"/>
    <property type="match status" value="1"/>
</dbReference>
<dbReference type="InParanoid" id="S8DWX3"/>
<dbReference type="InterPro" id="IPR011990">
    <property type="entry name" value="TPR-like_helical_dom_sf"/>
</dbReference>
<dbReference type="SMART" id="SM00386">
    <property type="entry name" value="HAT"/>
    <property type="match status" value="4"/>
</dbReference>
<dbReference type="PANTHER" id="PTHR23271:SF1">
    <property type="entry name" value="U3 SMALL NUCLEOLAR RNA-ASSOCIATED PROTEIN 6 HOMOLOG"/>
    <property type="match status" value="1"/>
</dbReference>
<dbReference type="Gene3D" id="1.25.40.10">
    <property type="entry name" value="Tetratricopeptide repeat domain"/>
    <property type="match status" value="1"/>
</dbReference>
<evidence type="ECO:0000256" key="3">
    <source>
        <dbReference type="ARBA" id="ARBA00022552"/>
    </source>
</evidence>
<evidence type="ECO:0000313" key="8">
    <source>
        <dbReference type="EMBL" id="EPS97636.1"/>
    </source>
</evidence>
<dbReference type="InterPro" id="IPR013949">
    <property type="entry name" value="Utp6"/>
</dbReference>
<comment type="similarity">
    <text evidence="2">Belongs to the UTP6 family.</text>
</comment>
<evidence type="ECO:0000256" key="1">
    <source>
        <dbReference type="ARBA" id="ARBA00004604"/>
    </source>
</evidence>
<feature type="domain" description="U3 small nucleolar RNA-associated protein 6 N-terminal" evidence="7">
    <location>
        <begin position="9"/>
        <end position="91"/>
    </location>
</feature>
<gene>
    <name evidence="8" type="ORF">FOMPIDRAFT_39211</name>
</gene>
<keyword evidence="5" id="KW-0539">Nucleus</keyword>
<keyword evidence="4" id="KW-0677">Repeat</keyword>
<dbReference type="OrthoDB" id="28112at2759"/>
<evidence type="ECO:0000313" key="9">
    <source>
        <dbReference type="Proteomes" id="UP000015241"/>
    </source>
</evidence>
<evidence type="ECO:0000259" key="7">
    <source>
        <dbReference type="Pfam" id="PF08640"/>
    </source>
</evidence>
<dbReference type="GO" id="GO:0034388">
    <property type="term" value="C:Pwp2p-containing subcomplex of 90S preribosome"/>
    <property type="evidence" value="ECO:0007669"/>
    <property type="project" value="TreeGrafter"/>
</dbReference>
<dbReference type="SUPFAM" id="SSF48452">
    <property type="entry name" value="TPR-like"/>
    <property type="match status" value="1"/>
</dbReference>
<dbReference type="Pfam" id="PF08640">
    <property type="entry name" value="U3_assoc_6"/>
    <property type="match status" value="1"/>
</dbReference>
<sequence length="670" mass="74993">MERVQFQQEQMLIELKDLIRKGLFTQKEVKQIMQKRTAFETALVRRIPKKGDFLRYIAYEMDLEALRRKRFARLFDGPQPSSVSDYALVRRQFHIFERALKKFKGDVGLWVQYIQVAKKEGARTLVGRITARALQLHPSVPALYILAASHELEHLAPSAARALLQRGIRLNPESTEMWREYVNMELGFVESLRRRWSVLGIEVEDTKGKGKQRARDTDEDQEMDGSDVERMKVDAEDEGDEGEAARRQIMRGAIVMSVMSSAARALPKIELFISLQDLLATYPCPPPLRDTLLDHLFTLLHETLPDDPAAIRLSATRRLLPDLKGEALVDALKNANERLASAVRDQNAGNERLASLYTSFVQDWCQKNIDDSLKGYLITSLQLLAQQKKANPSPVLLAAIITLLTTHHGSLADYLPPTGNTPERVLRLARKATEKESTKHSAQVWLARLDAEKQLSASDDVKRAWDEARAAVVGAGTETVWLWGLDPEPDWEATTTTTEPGTAIAETGAEERIRLLAVRAHSSAFLAPALTALRDTDAEARSPSTAYVDARAARVRHVASAYVVTAPVWREVFAQEEAASEEAPACSGHVLELVHEQWRRKDAVRATVGWARWLLAHGKAKAATEVVMHARSSLPEDEARELEHLWKKEVDAIVEAPSGDIPEEPPATAE</sequence>
<dbReference type="STRING" id="743788.S8DWX3"/>
<dbReference type="Proteomes" id="UP000015241">
    <property type="component" value="Unassembled WGS sequence"/>
</dbReference>
<feature type="region of interest" description="Disordered" evidence="6">
    <location>
        <begin position="207"/>
        <end position="243"/>
    </location>
</feature>
<evidence type="ECO:0000256" key="6">
    <source>
        <dbReference type="SAM" id="MobiDB-lite"/>
    </source>
</evidence>
<proteinExistence type="inferred from homology"/>
<name>S8DWX3_FOMSC</name>
<comment type="subcellular location">
    <subcellularLocation>
        <location evidence="1">Nucleus</location>
        <location evidence="1">Nucleolus</location>
    </subcellularLocation>
</comment>
<dbReference type="eggNOG" id="KOG2396">
    <property type="taxonomic scope" value="Eukaryota"/>
</dbReference>
<keyword evidence="9" id="KW-1185">Reference proteome</keyword>
<evidence type="ECO:0000256" key="4">
    <source>
        <dbReference type="ARBA" id="ARBA00022737"/>
    </source>
</evidence>
<organism evidence="8 9">
    <name type="scientific">Fomitopsis schrenkii</name>
    <name type="common">Brown rot fungus</name>
    <dbReference type="NCBI Taxonomy" id="2126942"/>
    <lineage>
        <taxon>Eukaryota</taxon>
        <taxon>Fungi</taxon>
        <taxon>Dikarya</taxon>
        <taxon>Basidiomycota</taxon>
        <taxon>Agaricomycotina</taxon>
        <taxon>Agaricomycetes</taxon>
        <taxon>Polyporales</taxon>
        <taxon>Fomitopsis</taxon>
    </lineage>
</organism>
<dbReference type="InterPro" id="IPR055347">
    <property type="entry name" value="UTP6_N"/>
</dbReference>
<feature type="compositionally biased region" description="Acidic residues" evidence="6">
    <location>
        <begin position="217"/>
        <end position="226"/>
    </location>
</feature>
<keyword evidence="3" id="KW-0698">rRNA processing</keyword>
<reference evidence="8 9" key="1">
    <citation type="journal article" date="2012" name="Science">
        <title>The Paleozoic origin of enzymatic lignin decomposition reconstructed from 31 fungal genomes.</title>
        <authorList>
            <person name="Floudas D."/>
            <person name="Binder M."/>
            <person name="Riley R."/>
            <person name="Barry K."/>
            <person name="Blanchette R.A."/>
            <person name="Henrissat B."/>
            <person name="Martinez A.T."/>
            <person name="Otillar R."/>
            <person name="Spatafora J.W."/>
            <person name="Yadav J.S."/>
            <person name="Aerts A."/>
            <person name="Benoit I."/>
            <person name="Boyd A."/>
            <person name="Carlson A."/>
            <person name="Copeland A."/>
            <person name="Coutinho P.M."/>
            <person name="de Vries R.P."/>
            <person name="Ferreira P."/>
            <person name="Findley K."/>
            <person name="Foster B."/>
            <person name="Gaskell J."/>
            <person name="Glotzer D."/>
            <person name="Gorecki P."/>
            <person name="Heitman J."/>
            <person name="Hesse C."/>
            <person name="Hori C."/>
            <person name="Igarashi K."/>
            <person name="Jurgens J.A."/>
            <person name="Kallen N."/>
            <person name="Kersten P."/>
            <person name="Kohler A."/>
            <person name="Kuees U."/>
            <person name="Kumar T.K.A."/>
            <person name="Kuo A."/>
            <person name="LaButti K."/>
            <person name="Larrondo L.F."/>
            <person name="Lindquist E."/>
            <person name="Ling A."/>
            <person name="Lombard V."/>
            <person name="Lucas S."/>
            <person name="Lundell T."/>
            <person name="Martin R."/>
            <person name="McLaughlin D.J."/>
            <person name="Morgenstern I."/>
            <person name="Morin E."/>
            <person name="Murat C."/>
            <person name="Nagy L.G."/>
            <person name="Nolan M."/>
            <person name="Ohm R.A."/>
            <person name="Patyshakuliyeva A."/>
            <person name="Rokas A."/>
            <person name="Ruiz-Duenas F.J."/>
            <person name="Sabat G."/>
            <person name="Salamov A."/>
            <person name="Samejima M."/>
            <person name="Schmutz J."/>
            <person name="Slot J.C."/>
            <person name="St John F."/>
            <person name="Stenlid J."/>
            <person name="Sun H."/>
            <person name="Sun S."/>
            <person name="Syed K."/>
            <person name="Tsang A."/>
            <person name="Wiebenga A."/>
            <person name="Young D."/>
            <person name="Pisabarro A."/>
            <person name="Eastwood D.C."/>
            <person name="Martin F."/>
            <person name="Cullen D."/>
            <person name="Grigoriev I.V."/>
            <person name="Hibbett D.S."/>
        </authorList>
    </citation>
    <scope>NUCLEOTIDE SEQUENCE</scope>
    <source>
        <strain evidence="9">FP-58527</strain>
    </source>
</reference>
<dbReference type="InterPro" id="IPR003107">
    <property type="entry name" value="HAT"/>
</dbReference>
<dbReference type="GO" id="GO:0000462">
    <property type="term" value="P:maturation of SSU-rRNA from tricistronic rRNA transcript (SSU-rRNA, 5.8S rRNA, LSU-rRNA)"/>
    <property type="evidence" value="ECO:0007669"/>
    <property type="project" value="InterPro"/>
</dbReference>
<protein>
    <recommendedName>
        <fullName evidence="7">U3 small nucleolar RNA-associated protein 6 N-terminal domain-containing protein</fullName>
    </recommendedName>
</protein>
<dbReference type="HOGENOM" id="CLU_026025_1_1_1"/>
<accession>S8DWX3</accession>
<dbReference type="GO" id="GO:0030515">
    <property type="term" value="F:snoRNA binding"/>
    <property type="evidence" value="ECO:0007669"/>
    <property type="project" value="InterPro"/>
</dbReference>
<evidence type="ECO:0000256" key="5">
    <source>
        <dbReference type="ARBA" id="ARBA00023242"/>
    </source>
</evidence>
<evidence type="ECO:0000256" key="2">
    <source>
        <dbReference type="ARBA" id="ARBA00010734"/>
    </source>
</evidence>
<dbReference type="AlphaFoldDB" id="S8DWX3"/>
<feature type="compositionally biased region" description="Basic and acidic residues" evidence="6">
    <location>
        <begin position="207"/>
        <end position="216"/>
    </location>
</feature>
<dbReference type="EMBL" id="KE504174">
    <property type="protein sequence ID" value="EPS97636.1"/>
    <property type="molecule type" value="Genomic_DNA"/>
</dbReference>